<evidence type="ECO:0000313" key="2">
    <source>
        <dbReference type="EMBL" id="KAF3542127.1"/>
    </source>
</evidence>
<organism evidence="2 3">
    <name type="scientific">Brassica cretica</name>
    <name type="common">Mustard</name>
    <dbReference type="NCBI Taxonomy" id="69181"/>
    <lineage>
        <taxon>Eukaryota</taxon>
        <taxon>Viridiplantae</taxon>
        <taxon>Streptophyta</taxon>
        <taxon>Embryophyta</taxon>
        <taxon>Tracheophyta</taxon>
        <taxon>Spermatophyta</taxon>
        <taxon>Magnoliopsida</taxon>
        <taxon>eudicotyledons</taxon>
        <taxon>Gunneridae</taxon>
        <taxon>Pentapetalae</taxon>
        <taxon>rosids</taxon>
        <taxon>malvids</taxon>
        <taxon>Brassicales</taxon>
        <taxon>Brassicaceae</taxon>
        <taxon>Brassiceae</taxon>
        <taxon>Brassica</taxon>
    </lineage>
</organism>
<proteinExistence type="predicted"/>
<comment type="caution">
    <text evidence="2">The sequence shown here is derived from an EMBL/GenBank/DDBJ whole genome shotgun (WGS) entry which is preliminary data.</text>
</comment>
<name>A0A8S9QIG9_BRACR</name>
<accession>A0A8S9QIG9</accession>
<evidence type="ECO:0000256" key="1">
    <source>
        <dbReference type="SAM" id="MobiDB-lite"/>
    </source>
</evidence>
<evidence type="ECO:0000313" key="3">
    <source>
        <dbReference type="Proteomes" id="UP000712600"/>
    </source>
</evidence>
<sequence length="373" mass="40632">MIGYRLEKDLLKNLHPDSRMEKFRTRVFIDLIQRRTLSSGDGPLSMLIGCGQLSRLRLLLPWSLSGTLCWSQVFPFCHVGCIFSKSVDYRDILLRPGGSGIYPPETWRRRSMTRCSCSLPPLGGISGYMARKSGSKVVGTLDPEPGSWDPEPGTQRFGFSFWMNGGRAAVFPALGHGSFRGTIPMEFDEYTKVFYPPSISRNSSSGSSSFWNSSKFWLPADLMLVMTARVGFKGTNDCRGLTCGLGLGSAGTKDCRGLTCGLGSAPGGTSSRVNHGSGEKKFFLALVDKPGDPALRILPYGVPPDLLLMVPATRVGSWEPPDLLQKPRKRTAETDHPASPTVTRASSPGEYSRVASRVTGELGRDTGQLARRA</sequence>
<dbReference type="AlphaFoldDB" id="A0A8S9QIG9"/>
<protein>
    <submittedName>
        <fullName evidence="2">Uncharacterized protein</fullName>
    </submittedName>
</protein>
<dbReference type="Proteomes" id="UP000712600">
    <property type="component" value="Unassembled WGS sequence"/>
</dbReference>
<feature type="region of interest" description="Disordered" evidence="1">
    <location>
        <begin position="318"/>
        <end position="373"/>
    </location>
</feature>
<reference evidence="2" key="1">
    <citation type="submission" date="2019-12" db="EMBL/GenBank/DDBJ databases">
        <title>Genome sequencing and annotation of Brassica cretica.</title>
        <authorList>
            <person name="Studholme D.J."/>
            <person name="Sarris P."/>
        </authorList>
    </citation>
    <scope>NUCLEOTIDE SEQUENCE</scope>
    <source>
        <strain evidence="2">PFS-109/04</strain>
        <tissue evidence="2">Leaf</tissue>
    </source>
</reference>
<dbReference type="EMBL" id="QGKX02001290">
    <property type="protein sequence ID" value="KAF3542127.1"/>
    <property type="molecule type" value="Genomic_DNA"/>
</dbReference>
<gene>
    <name evidence="2" type="ORF">F2Q69_00022383</name>
</gene>